<dbReference type="InterPro" id="IPR029063">
    <property type="entry name" value="SAM-dependent_MTases_sf"/>
</dbReference>
<reference evidence="2 3" key="1">
    <citation type="submission" date="2012-06" db="EMBL/GenBank/DDBJ databases">
        <title>Complete sequence of Sulfurospirillum barnesii SES-3.</title>
        <authorList>
            <consortium name="US DOE Joint Genome Institute"/>
            <person name="Lucas S."/>
            <person name="Han J."/>
            <person name="Lapidus A."/>
            <person name="Cheng J.-F."/>
            <person name="Goodwin L."/>
            <person name="Pitluck S."/>
            <person name="Peters L."/>
            <person name="Ovchinnikova G."/>
            <person name="Lu M."/>
            <person name="Detter J.C."/>
            <person name="Han C."/>
            <person name="Tapia R."/>
            <person name="Land M."/>
            <person name="Hauser L."/>
            <person name="Kyrpides N."/>
            <person name="Ivanova N."/>
            <person name="Pagani I."/>
            <person name="Stolz J."/>
            <person name="Arkin A."/>
            <person name="Dehal P."/>
            <person name="Oremland R."/>
            <person name="Saltikov C."/>
            <person name="Basu P."/>
            <person name="Hollibaugh J."/>
            <person name="Newman D."/>
            <person name="Stolyar S."/>
            <person name="Hazen T."/>
            <person name="Woyke T."/>
        </authorList>
    </citation>
    <scope>NUCLEOTIDE SEQUENCE [LARGE SCALE GENOMIC DNA]</scope>
    <source>
        <strain evidence="3">ATCC 700032 / DSM 10660 / SES-3</strain>
    </source>
</reference>
<proteinExistence type="predicted"/>
<keyword evidence="3" id="KW-1185">Reference proteome</keyword>
<dbReference type="GO" id="GO:0008171">
    <property type="term" value="F:O-methyltransferase activity"/>
    <property type="evidence" value="ECO:0007669"/>
    <property type="project" value="TreeGrafter"/>
</dbReference>
<dbReference type="PANTHER" id="PTHR36973">
    <property type="entry name" value="SLL1456 PROTEIN-RELATED"/>
    <property type="match status" value="1"/>
</dbReference>
<accession>I3Y0J7</accession>
<protein>
    <recommendedName>
        <fullName evidence="1">Methyltransferase FkbM domain-containing protein</fullName>
    </recommendedName>
</protein>
<dbReference type="InterPro" id="IPR006342">
    <property type="entry name" value="FkbM_mtfrase"/>
</dbReference>
<dbReference type="EMBL" id="CP003333">
    <property type="protein sequence ID" value="AFL69721.1"/>
    <property type="molecule type" value="Genomic_DNA"/>
</dbReference>
<dbReference type="KEGG" id="sba:Sulba_2454"/>
<sequence>MKCNSPYIFKIADIPEDRSLILYGGGHAGRILIALLRIYRPHQLISYIVDDAHVGDIDGIAIISSAELEQIYIPEYLVLVSVLLCENILSVLERMNIRHYALIRLNYPHDLKECEALAKMHQDSYAITPRYSSIQEYHKGYFERVIEIFEKEEDSALYSMIVHNWHKRNFDVRDYYVHHFPFIGRHYLEHLDFSDVKVMIEGGLADGINTIEFLHVMPKIEKIYGFEPLYNAYEHPHKTYLNANPKVQILTQGLWHENTTLAIDTSSDLPLASVSTLEEVNFSSHLEIEVVSIDSFVEERKIEKIDFIKFDIEGAELNALRGAYKTLQKDRPKLAISIYHSYEDLYQIALFLNETLKNYSYRLGQYHYDLGETVLYAFPKESNTATTCEKELLFKRV</sequence>
<dbReference type="Proteomes" id="UP000006176">
    <property type="component" value="Chromosome"/>
</dbReference>
<dbReference type="NCBIfam" id="TIGR01444">
    <property type="entry name" value="fkbM_fam"/>
    <property type="match status" value="1"/>
</dbReference>
<dbReference type="STRING" id="760154.Sulba_2454"/>
<dbReference type="HOGENOM" id="CLU_694300_0_0_7"/>
<evidence type="ECO:0000313" key="2">
    <source>
        <dbReference type="EMBL" id="AFL69721.1"/>
    </source>
</evidence>
<dbReference type="SUPFAM" id="SSF53335">
    <property type="entry name" value="S-adenosyl-L-methionine-dependent methyltransferases"/>
    <property type="match status" value="1"/>
</dbReference>
<name>I3Y0J7_SULBS</name>
<dbReference type="eggNOG" id="COG2242">
    <property type="taxonomic scope" value="Bacteria"/>
</dbReference>
<dbReference type="OrthoDB" id="5329963at2"/>
<dbReference type="PANTHER" id="PTHR36973:SF4">
    <property type="entry name" value="NODULATION PROTEIN"/>
    <property type="match status" value="1"/>
</dbReference>
<dbReference type="Pfam" id="PF05050">
    <property type="entry name" value="Methyltransf_21"/>
    <property type="match status" value="1"/>
</dbReference>
<dbReference type="Gene3D" id="3.40.50.150">
    <property type="entry name" value="Vaccinia Virus protein VP39"/>
    <property type="match status" value="1"/>
</dbReference>
<organism evidence="2 3">
    <name type="scientific">Sulfurospirillum barnesii (strain ATCC 700032 / DSM 10660 / SES-3)</name>
    <dbReference type="NCBI Taxonomy" id="760154"/>
    <lineage>
        <taxon>Bacteria</taxon>
        <taxon>Pseudomonadati</taxon>
        <taxon>Campylobacterota</taxon>
        <taxon>Epsilonproteobacteria</taxon>
        <taxon>Campylobacterales</taxon>
        <taxon>Sulfurospirillaceae</taxon>
        <taxon>Sulfurospirillum</taxon>
    </lineage>
</organism>
<dbReference type="AlphaFoldDB" id="I3Y0J7"/>
<gene>
    <name evidence="2" type="ordered locus">Sulba_2454</name>
</gene>
<evidence type="ECO:0000313" key="3">
    <source>
        <dbReference type="Proteomes" id="UP000006176"/>
    </source>
</evidence>
<dbReference type="PATRIC" id="fig|760154.4.peg.2452"/>
<dbReference type="InterPro" id="IPR053188">
    <property type="entry name" value="FkbM_Methyltransferase"/>
</dbReference>
<dbReference type="RefSeq" id="WP_014770584.1">
    <property type="nucleotide sequence ID" value="NC_018002.1"/>
</dbReference>
<feature type="domain" description="Methyltransferase FkbM" evidence="1">
    <location>
        <begin position="210"/>
        <end position="363"/>
    </location>
</feature>
<evidence type="ECO:0000259" key="1">
    <source>
        <dbReference type="Pfam" id="PF05050"/>
    </source>
</evidence>